<feature type="domain" description="Secretion system C-terminal sorting" evidence="4">
    <location>
        <begin position="839"/>
        <end position="910"/>
    </location>
</feature>
<dbReference type="Pfam" id="PF14870">
    <property type="entry name" value="PSII_BNR"/>
    <property type="match status" value="3"/>
</dbReference>
<evidence type="ECO:0000259" key="4">
    <source>
        <dbReference type="Pfam" id="PF18962"/>
    </source>
</evidence>
<dbReference type="SUPFAM" id="SSF50939">
    <property type="entry name" value="Sialidases"/>
    <property type="match status" value="1"/>
</dbReference>
<feature type="domain" description="PKD-like" evidence="5">
    <location>
        <begin position="659"/>
        <end position="730"/>
    </location>
</feature>
<dbReference type="InterPro" id="IPR028203">
    <property type="entry name" value="PSII_CF48-like_dom"/>
</dbReference>
<dbReference type="InterPro" id="IPR045829">
    <property type="entry name" value="PKD_6"/>
</dbReference>
<dbReference type="PANTHER" id="PTHR47199:SF2">
    <property type="entry name" value="PHOTOSYSTEM II STABILITY_ASSEMBLY FACTOR HCF136, CHLOROPLASTIC"/>
    <property type="match status" value="1"/>
</dbReference>
<dbReference type="AlphaFoldDB" id="A0A841MHB5"/>
<evidence type="ECO:0000256" key="2">
    <source>
        <dbReference type="ARBA" id="ARBA00023276"/>
    </source>
</evidence>
<dbReference type="GO" id="GO:0009523">
    <property type="term" value="C:photosystem II"/>
    <property type="evidence" value="ECO:0007669"/>
    <property type="project" value="UniProtKB-KW"/>
</dbReference>
<feature type="domain" description="PKD-like" evidence="5">
    <location>
        <begin position="742"/>
        <end position="821"/>
    </location>
</feature>
<dbReference type="NCBIfam" id="TIGR04183">
    <property type="entry name" value="Por_Secre_tail"/>
    <property type="match status" value="1"/>
</dbReference>
<dbReference type="GO" id="GO:0015979">
    <property type="term" value="P:photosynthesis"/>
    <property type="evidence" value="ECO:0007669"/>
    <property type="project" value="UniProtKB-KW"/>
</dbReference>
<feature type="domain" description="PKD-like" evidence="5">
    <location>
        <begin position="575"/>
        <end position="652"/>
    </location>
</feature>
<dbReference type="InterPro" id="IPR026444">
    <property type="entry name" value="Secre_tail"/>
</dbReference>
<comment type="caution">
    <text evidence="6">The sequence shown here is derived from an EMBL/GenBank/DDBJ whole genome shotgun (WGS) entry which is preliminary data.</text>
</comment>
<dbReference type="Pfam" id="PF19408">
    <property type="entry name" value="PKD_6"/>
    <property type="match status" value="3"/>
</dbReference>
<evidence type="ECO:0000259" key="5">
    <source>
        <dbReference type="Pfam" id="PF19408"/>
    </source>
</evidence>
<evidence type="ECO:0000259" key="3">
    <source>
        <dbReference type="Pfam" id="PF14870"/>
    </source>
</evidence>
<proteinExistence type="predicted"/>
<dbReference type="RefSeq" id="WP_184495339.1">
    <property type="nucleotide sequence ID" value="NZ_JACIJO010000002.1"/>
</dbReference>
<feature type="domain" description="Photosynthesis system II assembly factor Ycf48/Hcf136-like" evidence="3">
    <location>
        <begin position="89"/>
        <end position="152"/>
    </location>
</feature>
<dbReference type="EMBL" id="JACIJO010000002">
    <property type="protein sequence ID" value="MBB6326760.1"/>
    <property type="molecule type" value="Genomic_DNA"/>
</dbReference>
<dbReference type="Pfam" id="PF18962">
    <property type="entry name" value="Por_Secre_tail"/>
    <property type="match status" value="1"/>
</dbReference>
<feature type="domain" description="Photosynthesis system II assembly factor Ycf48/Hcf136-like" evidence="3">
    <location>
        <begin position="450"/>
        <end position="538"/>
    </location>
</feature>
<reference evidence="6 7" key="1">
    <citation type="submission" date="2020-08" db="EMBL/GenBank/DDBJ databases">
        <title>Genomic Encyclopedia of Type Strains, Phase IV (KMG-IV): sequencing the most valuable type-strain genomes for metagenomic binning, comparative biology and taxonomic classification.</title>
        <authorList>
            <person name="Goeker M."/>
        </authorList>
    </citation>
    <scope>NUCLEOTIDE SEQUENCE [LARGE SCALE GENOMIC DNA]</scope>
    <source>
        <strain evidence="6 7">DSM 102044</strain>
    </source>
</reference>
<keyword evidence="1" id="KW-0602">Photosynthesis</keyword>
<keyword evidence="2" id="KW-0604">Photosystem II</keyword>
<name>A0A841MHB5_9BACT</name>
<dbReference type="Proteomes" id="UP000588604">
    <property type="component" value="Unassembled WGS sequence"/>
</dbReference>
<evidence type="ECO:0000256" key="1">
    <source>
        <dbReference type="ARBA" id="ARBA00022531"/>
    </source>
</evidence>
<keyword evidence="7" id="KW-1185">Reference proteome</keyword>
<dbReference type="SUPFAM" id="SSF110296">
    <property type="entry name" value="Oligoxyloglucan reducing end-specific cellobiohydrolase"/>
    <property type="match status" value="2"/>
</dbReference>
<organism evidence="6 7">
    <name type="scientific">Algoriphagus iocasae</name>
    <dbReference type="NCBI Taxonomy" id="1836499"/>
    <lineage>
        <taxon>Bacteria</taxon>
        <taxon>Pseudomonadati</taxon>
        <taxon>Bacteroidota</taxon>
        <taxon>Cytophagia</taxon>
        <taxon>Cytophagales</taxon>
        <taxon>Cyclobacteriaceae</taxon>
        <taxon>Algoriphagus</taxon>
    </lineage>
</organism>
<sequence length="911" mass="98134">MQSWGLDLESVTWANSSIGLAVGENLIIRTDDGGLTWSETRIPEVQRLNDLLIINETIVIAIGEGGTILKSQDGGIQWSIINSPTENSLKSISKVNDNRILAVGESGVILLSENQGNSWQVISSTTSSNLNEIFFLSDQLGFVVGDQGTFLKTENGGSNFTKNPMPFNSAIYSVSFSNESVGYVSGAEGKIYKTTDGGENWAALTSGVTVDLLKLVIHSVDDRILLVGGDQGTLLKSTNSGASFSKINLGATNTRKINSIEFLPESNLALAVGQDGYLISSVNSGSSWSTRLAGYRTNFNSIDFKSDRTGFIAGDNGQFFVTSNAATSIISRPLPEPLDIISIDFWNTGFGYASGESGKMYRTGNGGSAWVPVPASTAESITGFYLFAPSVLYVTGTNGYIARSFDSGGTWDSNIATNTSENLKDVTYFDYQVGFAIGDNGQISWTNGGNTWENLPKLTDQDLKALAKLDSNTSVIVGDGGVILKSEDMAKTWRSINSGVTENLNSVDFWDENIGMIVGDNGLTLQTKDGGESWLKIESGTVRDLNSVSMGTSLVAFTAGDDGTILTYTCVPPPGISEITGETEVCIGTSFYQVEDAAVSGSQIVWRVDGGEIISGQGTTTIQVNWTTSGRQGVFVSRQNFCGNGETSALEVLVVSKPDSNLEIEGNGSVCTNQPETYSLERIEGIDYLWTVNGGEIIEGENSHEIQVQWIETGEHQISVVLENQCGKSEPILKDILINAAPDQPSEIQGDVQVGFDTYSYEVEPLDGIDYQWEISGNGGSILSGQGSHKIIVEWLLEGDFTIKVTPQNSCNDGEPRLLTVNVNIITGIEPEADLALKIYPNPSQGFLTISSENLSKFQEVTVINTLGQKLLQGQIYEGQTEIYLTDLPRGIILIRLKNHHQTVIRKVVVK</sequence>
<dbReference type="InterPro" id="IPR015943">
    <property type="entry name" value="WD40/YVTN_repeat-like_dom_sf"/>
</dbReference>
<dbReference type="InterPro" id="IPR036278">
    <property type="entry name" value="Sialidase_sf"/>
</dbReference>
<dbReference type="Gene3D" id="2.130.10.10">
    <property type="entry name" value="YVTN repeat-like/Quinoprotein amine dehydrogenase"/>
    <property type="match status" value="3"/>
</dbReference>
<evidence type="ECO:0000313" key="6">
    <source>
        <dbReference type="EMBL" id="MBB6326760.1"/>
    </source>
</evidence>
<accession>A0A841MHB5</accession>
<evidence type="ECO:0000313" key="7">
    <source>
        <dbReference type="Proteomes" id="UP000588604"/>
    </source>
</evidence>
<gene>
    <name evidence="6" type="ORF">FHS59_002388</name>
</gene>
<feature type="domain" description="Photosynthesis system II assembly factor Ycf48/Hcf136-like" evidence="3">
    <location>
        <begin position="163"/>
        <end position="250"/>
    </location>
</feature>
<dbReference type="PANTHER" id="PTHR47199">
    <property type="entry name" value="PHOTOSYSTEM II STABILITY/ASSEMBLY FACTOR HCF136, CHLOROPLASTIC"/>
    <property type="match status" value="1"/>
</dbReference>
<protein>
    <submittedName>
        <fullName evidence="6">Photosystem II stability/assembly factor-like uncharacterized protein</fullName>
    </submittedName>
</protein>